<proteinExistence type="predicted"/>
<gene>
    <name evidence="2" type="ORF">EYF80_061930</name>
</gene>
<accession>A0A4Z2EHI0</accession>
<evidence type="ECO:0000313" key="3">
    <source>
        <dbReference type="Proteomes" id="UP000314294"/>
    </source>
</evidence>
<name>A0A4Z2EHI0_9TELE</name>
<sequence length="252" mass="25787">MWSHVVPCGPVWSHVVPCGLTWSHVVSRGPPPCSTLALATQQCSAWSSGSYSRLNSRDPRVAAGRQTHSDLWPPKADPHRSGPRAPVLGGLSSRPAGPIHTDHRAGPQNRAARPPAKREDRLTGVVVRVADVRVLCGLRRGGGAVARGGGAVARRGGAVARGGGAVAARRNGASLFLHGPLGAFVAHEQPFVPEGGATCWLAAGGGSEAGASLPVLASGAGLSSRPPASGLAVRSEGCVSERGNDELTLQYE</sequence>
<dbReference type="EMBL" id="SRLO01007546">
    <property type="protein sequence ID" value="TNN27924.1"/>
    <property type="molecule type" value="Genomic_DNA"/>
</dbReference>
<organism evidence="2 3">
    <name type="scientific">Liparis tanakae</name>
    <name type="common">Tanaka's snailfish</name>
    <dbReference type="NCBI Taxonomy" id="230148"/>
    <lineage>
        <taxon>Eukaryota</taxon>
        <taxon>Metazoa</taxon>
        <taxon>Chordata</taxon>
        <taxon>Craniata</taxon>
        <taxon>Vertebrata</taxon>
        <taxon>Euteleostomi</taxon>
        <taxon>Actinopterygii</taxon>
        <taxon>Neopterygii</taxon>
        <taxon>Teleostei</taxon>
        <taxon>Neoteleostei</taxon>
        <taxon>Acanthomorphata</taxon>
        <taxon>Eupercaria</taxon>
        <taxon>Perciformes</taxon>
        <taxon>Cottioidei</taxon>
        <taxon>Cottales</taxon>
        <taxon>Liparidae</taxon>
        <taxon>Liparis</taxon>
    </lineage>
</organism>
<reference evidence="2 3" key="1">
    <citation type="submission" date="2019-03" db="EMBL/GenBank/DDBJ databases">
        <title>First draft genome of Liparis tanakae, snailfish: a comprehensive survey of snailfish specific genes.</title>
        <authorList>
            <person name="Kim W."/>
            <person name="Song I."/>
            <person name="Jeong J.-H."/>
            <person name="Kim D."/>
            <person name="Kim S."/>
            <person name="Ryu S."/>
            <person name="Song J.Y."/>
            <person name="Lee S.K."/>
        </authorList>
    </citation>
    <scope>NUCLEOTIDE SEQUENCE [LARGE SCALE GENOMIC DNA]</scope>
    <source>
        <tissue evidence="2">Muscle</tissue>
    </source>
</reference>
<evidence type="ECO:0000256" key="1">
    <source>
        <dbReference type="SAM" id="MobiDB-lite"/>
    </source>
</evidence>
<feature type="region of interest" description="Disordered" evidence="1">
    <location>
        <begin position="49"/>
        <end position="119"/>
    </location>
</feature>
<dbReference type="AlphaFoldDB" id="A0A4Z2EHI0"/>
<keyword evidence="3" id="KW-1185">Reference proteome</keyword>
<dbReference type="Proteomes" id="UP000314294">
    <property type="component" value="Unassembled WGS sequence"/>
</dbReference>
<protein>
    <submittedName>
        <fullName evidence="2">Uncharacterized protein</fullName>
    </submittedName>
</protein>
<comment type="caution">
    <text evidence="2">The sequence shown here is derived from an EMBL/GenBank/DDBJ whole genome shotgun (WGS) entry which is preliminary data.</text>
</comment>
<evidence type="ECO:0000313" key="2">
    <source>
        <dbReference type="EMBL" id="TNN27924.1"/>
    </source>
</evidence>